<organism evidence="1 2">
    <name type="scientific">Portunus trituberculatus</name>
    <name type="common">Swimming crab</name>
    <name type="synonym">Neptunus trituberculatus</name>
    <dbReference type="NCBI Taxonomy" id="210409"/>
    <lineage>
        <taxon>Eukaryota</taxon>
        <taxon>Metazoa</taxon>
        <taxon>Ecdysozoa</taxon>
        <taxon>Arthropoda</taxon>
        <taxon>Crustacea</taxon>
        <taxon>Multicrustacea</taxon>
        <taxon>Malacostraca</taxon>
        <taxon>Eumalacostraca</taxon>
        <taxon>Eucarida</taxon>
        <taxon>Decapoda</taxon>
        <taxon>Pleocyemata</taxon>
        <taxon>Brachyura</taxon>
        <taxon>Eubrachyura</taxon>
        <taxon>Portunoidea</taxon>
        <taxon>Portunidae</taxon>
        <taxon>Portuninae</taxon>
        <taxon>Portunus</taxon>
    </lineage>
</organism>
<dbReference type="Proteomes" id="UP000324222">
    <property type="component" value="Unassembled WGS sequence"/>
</dbReference>
<protein>
    <submittedName>
        <fullName evidence="1">Uncharacterized protein</fullName>
    </submittedName>
</protein>
<keyword evidence="2" id="KW-1185">Reference proteome</keyword>
<gene>
    <name evidence="1" type="ORF">E2C01_069035</name>
</gene>
<proteinExistence type="predicted"/>
<evidence type="ECO:0000313" key="2">
    <source>
        <dbReference type="Proteomes" id="UP000324222"/>
    </source>
</evidence>
<dbReference type="AlphaFoldDB" id="A0A5B7I1R1"/>
<comment type="caution">
    <text evidence="1">The sequence shown here is derived from an EMBL/GenBank/DDBJ whole genome shotgun (WGS) entry which is preliminary data.</text>
</comment>
<accession>A0A5B7I1R1</accession>
<reference evidence="1 2" key="1">
    <citation type="submission" date="2019-05" db="EMBL/GenBank/DDBJ databases">
        <title>Another draft genome of Portunus trituberculatus and its Hox gene families provides insights of decapod evolution.</title>
        <authorList>
            <person name="Jeong J.-H."/>
            <person name="Song I."/>
            <person name="Kim S."/>
            <person name="Choi T."/>
            <person name="Kim D."/>
            <person name="Ryu S."/>
            <person name="Kim W."/>
        </authorList>
    </citation>
    <scope>NUCLEOTIDE SEQUENCE [LARGE SCALE GENOMIC DNA]</scope>
    <source>
        <tissue evidence="1">Muscle</tissue>
    </source>
</reference>
<evidence type="ECO:0000313" key="1">
    <source>
        <dbReference type="EMBL" id="MPC74664.1"/>
    </source>
</evidence>
<dbReference type="EMBL" id="VSRR010039424">
    <property type="protein sequence ID" value="MPC74664.1"/>
    <property type="molecule type" value="Genomic_DNA"/>
</dbReference>
<sequence>MICENVLAQRPAPQANVYIDKALNTASHIFIQQIAIRSPLHFKVFHRSSKYFMIDHHGVLESISTDQLKSDHLVTEDEECSNATEH</sequence>
<name>A0A5B7I1R1_PORTR</name>